<reference evidence="4 6" key="2">
    <citation type="submission" date="2018-06" db="EMBL/GenBank/DDBJ databases">
        <authorList>
            <consortium name="Pathogen Informatics"/>
            <person name="Doyle S."/>
        </authorList>
    </citation>
    <scope>NUCLEOTIDE SEQUENCE [LARGE SCALE GENOMIC DNA]</scope>
    <source>
        <strain evidence="4 6">NCTC11991</strain>
    </source>
</reference>
<feature type="region of interest" description="Disordered" evidence="2">
    <location>
        <begin position="464"/>
        <end position="487"/>
    </location>
</feature>
<dbReference type="RefSeq" id="WP_058477614.1">
    <property type="nucleotide sequence ID" value="NZ_CAAAIO010000001.1"/>
</dbReference>
<keyword evidence="5" id="KW-1185">Reference proteome</keyword>
<gene>
    <name evidence="3" type="ORF">Lstg_2080</name>
    <name evidence="4" type="ORF">NCTC11991_01635</name>
</gene>
<keyword evidence="1" id="KW-0175">Coiled coil</keyword>
<evidence type="ECO:0000313" key="4">
    <source>
        <dbReference type="EMBL" id="STY23033.1"/>
    </source>
</evidence>
<sequence>MIQVNVWLSTTQILGKRIKNRFFGPIFASSDEGENIGHASFLMELNERSRGYAKLDDKSSPFLIKKSIAHVPELVEGKYYKRKTLKSVQVTHSFWPKHPPSGREVAHDFFHFLHLAPKSKGVKPEISDHDSDMLREIIGNGSSIPIKHPTYQENLEKIHKDKSKYVDKVVKVWNLDNDLDNKKNIERNLKALMSKQQALIVFRDRLIEISQIELDALQEKKGRLTDRLIENTHKTIFLSKKLNYLGKIFEPDPKTRDEMKQVMQLLADLQKEELGMRQELTVLEEKIIQTQLKYQEQILKDQEEMERVNKEISLLQSQLSALNERLHNVDETQIEALKSELNERSDFLSRQETFLKNTNLTDGRHPDHSVSLPTSDSGLPYYVDELAVIRAMEKEGNENYALIKNNCAKSVKRCLMAGIDHLKKVLPKSFFKYHPIETTNGIYKWARSLEHELLKLNTKLSADKTSSCPEDHMENDPYSSSNQALVK</sequence>
<feature type="compositionally biased region" description="Polar residues" evidence="2">
    <location>
        <begin position="477"/>
        <end position="487"/>
    </location>
</feature>
<reference evidence="3 5" key="1">
    <citation type="submission" date="2015-11" db="EMBL/GenBank/DDBJ databases">
        <title>Genomic analysis of 38 Legionella species identifies large and diverse effector repertoires.</title>
        <authorList>
            <person name="Burstein D."/>
            <person name="Amaro F."/>
            <person name="Zusman T."/>
            <person name="Lifshitz Z."/>
            <person name="Cohen O."/>
            <person name="Gilbert J.A."/>
            <person name="Pupko T."/>
            <person name="Shuman H.A."/>
            <person name="Segal G."/>
        </authorList>
    </citation>
    <scope>NUCLEOTIDE SEQUENCE [LARGE SCALE GENOMIC DNA]</scope>
    <source>
        <strain evidence="3 5">SC-18-C9</strain>
    </source>
</reference>
<name>A0A378L878_9GAMM</name>
<evidence type="ECO:0000256" key="2">
    <source>
        <dbReference type="SAM" id="MobiDB-lite"/>
    </source>
</evidence>
<organism evidence="4 6">
    <name type="scientific">Legionella steigerwaltii</name>
    <dbReference type="NCBI Taxonomy" id="460"/>
    <lineage>
        <taxon>Bacteria</taxon>
        <taxon>Pseudomonadati</taxon>
        <taxon>Pseudomonadota</taxon>
        <taxon>Gammaproteobacteria</taxon>
        <taxon>Legionellales</taxon>
        <taxon>Legionellaceae</taxon>
        <taxon>Legionella</taxon>
    </lineage>
</organism>
<proteinExistence type="predicted"/>
<dbReference type="EMBL" id="LNYZ01000013">
    <property type="protein sequence ID" value="KTD77723.1"/>
    <property type="molecule type" value="Genomic_DNA"/>
</dbReference>
<protein>
    <submittedName>
        <fullName evidence="4">Uncharacterized protein</fullName>
    </submittedName>
</protein>
<evidence type="ECO:0000313" key="3">
    <source>
        <dbReference type="EMBL" id="KTD77723.1"/>
    </source>
</evidence>
<evidence type="ECO:0000256" key="1">
    <source>
        <dbReference type="SAM" id="Coils"/>
    </source>
</evidence>
<feature type="coiled-coil region" evidence="1">
    <location>
        <begin position="266"/>
        <end position="332"/>
    </location>
</feature>
<evidence type="ECO:0000313" key="6">
    <source>
        <dbReference type="Proteomes" id="UP000255110"/>
    </source>
</evidence>
<dbReference type="Proteomes" id="UP000054820">
    <property type="component" value="Unassembled WGS sequence"/>
</dbReference>
<dbReference type="STRING" id="460.Lstg_2080"/>
<accession>A0A378L878</accession>
<dbReference type="Proteomes" id="UP000255110">
    <property type="component" value="Unassembled WGS sequence"/>
</dbReference>
<evidence type="ECO:0000313" key="5">
    <source>
        <dbReference type="Proteomes" id="UP000054820"/>
    </source>
</evidence>
<dbReference type="AlphaFoldDB" id="A0A378L878"/>
<feature type="coiled-coil region" evidence="1">
    <location>
        <begin position="175"/>
        <end position="227"/>
    </location>
</feature>
<dbReference type="EMBL" id="UGOY01000001">
    <property type="protein sequence ID" value="STY23033.1"/>
    <property type="molecule type" value="Genomic_DNA"/>
</dbReference>